<dbReference type="AlphaFoldDB" id="A0A448XSQ7"/>
<evidence type="ECO:0000313" key="2">
    <source>
        <dbReference type="Proteomes" id="UP000784294"/>
    </source>
</evidence>
<keyword evidence="2" id="KW-1185">Reference proteome</keyword>
<proteinExistence type="predicted"/>
<comment type="caution">
    <text evidence="1">The sequence shown here is derived from an EMBL/GenBank/DDBJ whole genome shotgun (WGS) entry which is preliminary data.</text>
</comment>
<sequence>MPDSDEDSNQLLLLTMMLMRRNQRPASSGECGSRIIINPCCSCPNQGSPSCCCGCGCCCDSRPRPCCCPCSPCCQPSCMCSGYGGGSCLKFCFTALLSLESAGHRRLDPMLLGKPYRPVGNLYKGVIEKKDENFFGMPIGLYLLFIAFSHFSPRC</sequence>
<reference evidence="1" key="1">
    <citation type="submission" date="2018-11" db="EMBL/GenBank/DDBJ databases">
        <authorList>
            <consortium name="Pathogen Informatics"/>
        </authorList>
    </citation>
    <scope>NUCLEOTIDE SEQUENCE</scope>
</reference>
<dbReference type="Proteomes" id="UP000784294">
    <property type="component" value="Unassembled WGS sequence"/>
</dbReference>
<evidence type="ECO:0000313" key="1">
    <source>
        <dbReference type="EMBL" id="VEL44043.1"/>
    </source>
</evidence>
<dbReference type="EMBL" id="CAAALY010288648">
    <property type="protein sequence ID" value="VEL44043.1"/>
    <property type="molecule type" value="Genomic_DNA"/>
</dbReference>
<protein>
    <submittedName>
        <fullName evidence="1">Uncharacterized protein</fullName>
    </submittedName>
</protein>
<organism evidence="1 2">
    <name type="scientific">Protopolystoma xenopodis</name>
    <dbReference type="NCBI Taxonomy" id="117903"/>
    <lineage>
        <taxon>Eukaryota</taxon>
        <taxon>Metazoa</taxon>
        <taxon>Spiralia</taxon>
        <taxon>Lophotrochozoa</taxon>
        <taxon>Platyhelminthes</taxon>
        <taxon>Monogenea</taxon>
        <taxon>Polyopisthocotylea</taxon>
        <taxon>Polystomatidea</taxon>
        <taxon>Polystomatidae</taxon>
        <taxon>Protopolystoma</taxon>
    </lineage>
</organism>
<gene>
    <name evidence="1" type="ORF">PXEA_LOCUS37483</name>
</gene>
<accession>A0A448XSQ7</accession>
<name>A0A448XSQ7_9PLAT</name>